<sequence>ITIGTMPFTTDNARRPDHALHQQRGPKEIIPLATRLSRKDTQTTPCQYIALSIQT</sequence>
<keyword evidence="2" id="KW-1185">Reference proteome</keyword>
<gene>
    <name evidence="1" type="ORF">OUZ56_012376</name>
</gene>
<organism evidence="1 2">
    <name type="scientific">Daphnia magna</name>
    <dbReference type="NCBI Taxonomy" id="35525"/>
    <lineage>
        <taxon>Eukaryota</taxon>
        <taxon>Metazoa</taxon>
        <taxon>Ecdysozoa</taxon>
        <taxon>Arthropoda</taxon>
        <taxon>Crustacea</taxon>
        <taxon>Branchiopoda</taxon>
        <taxon>Diplostraca</taxon>
        <taxon>Cladocera</taxon>
        <taxon>Anomopoda</taxon>
        <taxon>Daphniidae</taxon>
        <taxon>Daphnia</taxon>
    </lineage>
</organism>
<name>A0ABQ9Z2U7_9CRUS</name>
<feature type="non-terminal residue" evidence="1">
    <location>
        <position position="1"/>
    </location>
</feature>
<dbReference type="Proteomes" id="UP001234178">
    <property type="component" value="Unassembled WGS sequence"/>
</dbReference>
<evidence type="ECO:0000313" key="2">
    <source>
        <dbReference type="Proteomes" id="UP001234178"/>
    </source>
</evidence>
<comment type="caution">
    <text evidence="1">The sequence shown here is derived from an EMBL/GenBank/DDBJ whole genome shotgun (WGS) entry which is preliminary data.</text>
</comment>
<evidence type="ECO:0000313" key="1">
    <source>
        <dbReference type="EMBL" id="KAK4007216.1"/>
    </source>
</evidence>
<proteinExistence type="predicted"/>
<reference evidence="1 2" key="1">
    <citation type="journal article" date="2023" name="Nucleic Acids Res.">
        <title>The hologenome of Daphnia magna reveals possible DNA methylation and microbiome-mediated evolution of the host genome.</title>
        <authorList>
            <person name="Chaturvedi A."/>
            <person name="Li X."/>
            <person name="Dhandapani V."/>
            <person name="Marshall H."/>
            <person name="Kissane S."/>
            <person name="Cuenca-Cambronero M."/>
            <person name="Asole G."/>
            <person name="Calvet F."/>
            <person name="Ruiz-Romero M."/>
            <person name="Marangio P."/>
            <person name="Guigo R."/>
            <person name="Rago D."/>
            <person name="Mirbahai L."/>
            <person name="Eastwood N."/>
            <person name="Colbourne J.K."/>
            <person name="Zhou J."/>
            <person name="Mallon E."/>
            <person name="Orsini L."/>
        </authorList>
    </citation>
    <scope>NUCLEOTIDE SEQUENCE [LARGE SCALE GENOMIC DNA]</scope>
    <source>
        <strain evidence="1">LRV0_1</strain>
    </source>
</reference>
<protein>
    <submittedName>
        <fullName evidence="1">Uncharacterized protein</fullName>
    </submittedName>
</protein>
<dbReference type="EMBL" id="JAOYFB010000002">
    <property type="protein sequence ID" value="KAK4007216.1"/>
    <property type="molecule type" value="Genomic_DNA"/>
</dbReference>
<accession>A0ABQ9Z2U7</accession>